<dbReference type="Proteomes" id="UP000237271">
    <property type="component" value="Unassembled WGS sequence"/>
</dbReference>
<evidence type="ECO:0000313" key="1">
    <source>
        <dbReference type="EMBL" id="POM81913.1"/>
    </source>
</evidence>
<organism evidence="1 2">
    <name type="scientific">Phytophthora palmivora</name>
    <dbReference type="NCBI Taxonomy" id="4796"/>
    <lineage>
        <taxon>Eukaryota</taxon>
        <taxon>Sar</taxon>
        <taxon>Stramenopiles</taxon>
        <taxon>Oomycota</taxon>
        <taxon>Peronosporomycetes</taxon>
        <taxon>Peronosporales</taxon>
        <taxon>Peronosporaceae</taxon>
        <taxon>Phytophthora</taxon>
    </lineage>
</organism>
<gene>
    <name evidence="1" type="ORF">PHPALM_52</name>
</gene>
<reference evidence="1 2" key="1">
    <citation type="journal article" date="2017" name="Genome Biol. Evol.">
        <title>Phytophthora megakarya and P. palmivora, closely related causal agents of cacao black pod rot, underwent increases in genome sizes and gene numbers by different mechanisms.</title>
        <authorList>
            <person name="Ali S.S."/>
            <person name="Shao J."/>
            <person name="Lary D.J."/>
            <person name="Kronmiller B."/>
            <person name="Shen D."/>
            <person name="Strem M.D."/>
            <person name="Amoako-Attah I."/>
            <person name="Akrofi A.Y."/>
            <person name="Begoude B.A."/>
            <person name="Ten Hoopen G.M."/>
            <person name="Coulibaly K."/>
            <person name="Kebe B.I."/>
            <person name="Melnick R.L."/>
            <person name="Guiltinan M.J."/>
            <person name="Tyler B.M."/>
            <person name="Meinhardt L.W."/>
            <person name="Bailey B.A."/>
        </authorList>
    </citation>
    <scope>NUCLEOTIDE SEQUENCE [LARGE SCALE GENOMIC DNA]</scope>
    <source>
        <strain evidence="2">sbr112.9</strain>
    </source>
</reference>
<proteinExistence type="predicted"/>
<accession>A0A2P4YVT6</accession>
<keyword evidence="2" id="KW-1185">Reference proteome</keyword>
<dbReference type="Gene3D" id="3.30.420.10">
    <property type="entry name" value="Ribonuclease H-like superfamily/Ribonuclease H"/>
    <property type="match status" value="1"/>
</dbReference>
<dbReference type="AlphaFoldDB" id="A0A2P4YVT6"/>
<dbReference type="EMBL" id="NCKW01000004">
    <property type="protein sequence ID" value="POM81913.1"/>
    <property type="molecule type" value="Genomic_DNA"/>
</dbReference>
<sequence>MLAVNLDGLHHLLVADKRKVNSIWVVVDCLTKRCHFVTTTKAVTTEGIAQRFVDHILKLHGIPTSIVSKFDSACWQLICKSVETRLGVTATHCAQGDGQTERMNCTLEESYAATLDLCNMTGIYISRMLSLPSIQQ</sequence>
<evidence type="ECO:0000313" key="2">
    <source>
        <dbReference type="Proteomes" id="UP000237271"/>
    </source>
</evidence>
<dbReference type="SUPFAM" id="SSF53098">
    <property type="entry name" value="Ribonuclease H-like"/>
    <property type="match status" value="1"/>
</dbReference>
<protein>
    <submittedName>
        <fullName evidence="1">Retrovirus Polyprotein</fullName>
    </submittedName>
</protein>
<dbReference type="GO" id="GO:0003676">
    <property type="term" value="F:nucleic acid binding"/>
    <property type="evidence" value="ECO:0007669"/>
    <property type="project" value="InterPro"/>
</dbReference>
<comment type="caution">
    <text evidence="1">The sequence shown here is derived from an EMBL/GenBank/DDBJ whole genome shotgun (WGS) entry which is preliminary data.</text>
</comment>
<dbReference type="OrthoDB" id="102286at2759"/>
<name>A0A2P4YVT6_9STRA</name>
<dbReference type="PANTHER" id="PTHR35046:SF18">
    <property type="entry name" value="RNA-DIRECTED DNA POLYMERASE"/>
    <property type="match status" value="1"/>
</dbReference>
<dbReference type="InterPro" id="IPR036397">
    <property type="entry name" value="RNaseH_sf"/>
</dbReference>
<dbReference type="InterPro" id="IPR012337">
    <property type="entry name" value="RNaseH-like_sf"/>
</dbReference>
<dbReference type="PANTHER" id="PTHR35046">
    <property type="entry name" value="ZINC KNUCKLE (CCHC-TYPE) FAMILY PROTEIN"/>
    <property type="match status" value="1"/>
</dbReference>